<organism evidence="2 3">
    <name type="scientific">Cellulomonas bogoriensis 69B4 = DSM 16987</name>
    <dbReference type="NCBI Taxonomy" id="1386082"/>
    <lineage>
        <taxon>Bacteria</taxon>
        <taxon>Bacillati</taxon>
        <taxon>Actinomycetota</taxon>
        <taxon>Actinomycetes</taxon>
        <taxon>Micrococcales</taxon>
        <taxon>Cellulomonadaceae</taxon>
        <taxon>Cellulomonas</taxon>
    </lineage>
</organism>
<dbReference type="InterPro" id="IPR036390">
    <property type="entry name" value="WH_DNA-bd_sf"/>
</dbReference>
<dbReference type="RefSeq" id="WP_035057685.1">
    <property type="nucleotide sequence ID" value="NZ_AXCZ01000016.1"/>
</dbReference>
<dbReference type="InterPro" id="IPR005471">
    <property type="entry name" value="Tscrpt_reg_IclR_N"/>
</dbReference>
<sequence length="179" mass="19971">MGRERGQVDDADVEADARALASVIRMRILRLCLDEGLTNKQIAERLGKAPATTFHHVRTLAERGFLRAEAERRGRRGAREVPYRATGKSWRSPMLPGGTRVLIDTFLSEVAELEDPDSMAVSRLGMRLDEAAYGELWSRLEGVLQDFADRPPDPEGTPYSLFLAVHEDAARRDRGRPGS</sequence>
<dbReference type="Proteomes" id="UP000054314">
    <property type="component" value="Unassembled WGS sequence"/>
</dbReference>
<accession>A0A0A0C1Y7</accession>
<dbReference type="AlphaFoldDB" id="A0A0A0C1Y7"/>
<evidence type="ECO:0000313" key="3">
    <source>
        <dbReference type="Proteomes" id="UP000054314"/>
    </source>
</evidence>
<dbReference type="InterPro" id="IPR036388">
    <property type="entry name" value="WH-like_DNA-bd_sf"/>
</dbReference>
<dbReference type="CDD" id="cd00090">
    <property type="entry name" value="HTH_ARSR"/>
    <property type="match status" value="1"/>
</dbReference>
<protein>
    <submittedName>
        <fullName evidence="2">ArsR family transcriptional regulator</fullName>
    </submittedName>
</protein>
<evidence type="ECO:0000313" key="2">
    <source>
        <dbReference type="EMBL" id="KGM14002.1"/>
    </source>
</evidence>
<proteinExistence type="predicted"/>
<keyword evidence="3" id="KW-1185">Reference proteome</keyword>
<dbReference type="EMBL" id="AXCZ01000016">
    <property type="protein sequence ID" value="KGM14002.1"/>
    <property type="molecule type" value="Genomic_DNA"/>
</dbReference>
<feature type="domain" description="HTH iclR-type" evidence="1">
    <location>
        <begin position="34"/>
        <end position="68"/>
    </location>
</feature>
<name>A0A0A0C1Y7_9CELL</name>
<dbReference type="Pfam" id="PF09339">
    <property type="entry name" value="HTH_IclR"/>
    <property type="match status" value="1"/>
</dbReference>
<evidence type="ECO:0000259" key="1">
    <source>
        <dbReference type="Pfam" id="PF09339"/>
    </source>
</evidence>
<gene>
    <name evidence="2" type="ORF">N869_06520</name>
</gene>
<dbReference type="GO" id="GO:0003677">
    <property type="term" value="F:DNA binding"/>
    <property type="evidence" value="ECO:0007669"/>
    <property type="project" value="InterPro"/>
</dbReference>
<dbReference type="SUPFAM" id="SSF46785">
    <property type="entry name" value="Winged helix' DNA-binding domain"/>
    <property type="match status" value="1"/>
</dbReference>
<comment type="caution">
    <text evidence="2">The sequence shown here is derived from an EMBL/GenBank/DDBJ whole genome shotgun (WGS) entry which is preliminary data.</text>
</comment>
<reference evidence="2 3" key="1">
    <citation type="submission" date="2013-08" db="EMBL/GenBank/DDBJ databases">
        <title>Genome sequencing of Cellulomonas bogoriensis 69B4.</title>
        <authorList>
            <person name="Chen F."/>
            <person name="Li Y."/>
            <person name="Wang G."/>
        </authorList>
    </citation>
    <scope>NUCLEOTIDE SEQUENCE [LARGE SCALE GENOMIC DNA]</scope>
    <source>
        <strain evidence="2 3">69B4</strain>
    </source>
</reference>
<dbReference type="GO" id="GO:0006355">
    <property type="term" value="P:regulation of DNA-templated transcription"/>
    <property type="evidence" value="ECO:0007669"/>
    <property type="project" value="InterPro"/>
</dbReference>
<dbReference type="Gene3D" id="1.10.10.10">
    <property type="entry name" value="Winged helix-like DNA-binding domain superfamily/Winged helix DNA-binding domain"/>
    <property type="match status" value="1"/>
</dbReference>
<dbReference type="InterPro" id="IPR011991">
    <property type="entry name" value="ArsR-like_HTH"/>
</dbReference>